<gene>
    <name evidence="3" type="ORF">BTMF_LOCUS14965</name>
</gene>
<reference evidence="5" key="1">
    <citation type="submission" date="2017-02" db="UniProtKB">
        <authorList>
            <consortium name="WormBaseParasite"/>
        </authorList>
    </citation>
    <scope>IDENTIFICATION</scope>
</reference>
<keyword evidence="4" id="KW-1185">Reference proteome</keyword>
<accession>A0A0R3RAC9</accession>
<dbReference type="GO" id="GO:0000166">
    <property type="term" value="F:nucleotide binding"/>
    <property type="evidence" value="ECO:0007669"/>
    <property type="project" value="UniProtKB-KW"/>
</dbReference>
<evidence type="ECO:0000256" key="1">
    <source>
        <dbReference type="ARBA" id="ARBA00022741"/>
    </source>
</evidence>
<proteinExistence type="predicted"/>
<reference evidence="3 4" key="2">
    <citation type="submission" date="2018-11" db="EMBL/GenBank/DDBJ databases">
        <authorList>
            <consortium name="Pathogen Informatics"/>
        </authorList>
    </citation>
    <scope>NUCLEOTIDE SEQUENCE [LARGE SCALE GENOMIC DNA]</scope>
</reference>
<evidence type="ECO:0000313" key="3">
    <source>
        <dbReference type="EMBL" id="VDO51902.1"/>
    </source>
</evidence>
<sequence length="110" mass="13073">MLSLLIFLHFRRNERILRLEFMSKLKELDETSNAERIELANQQMLQNALPSHIAQSFPSKSDLYHHICHSVGIAHISVCHYHLIKIDKVLLRRKKRKILFKYKELNLIVV</sequence>
<dbReference type="GO" id="GO:0007189">
    <property type="term" value="P:adenylate cyclase-activating G protein-coupled receptor signaling pathway"/>
    <property type="evidence" value="ECO:0007669"/>
    <property type="project" value="TreeGrafter"/>
</dbReference>
<dbReference type="GO" id="GO:0006171">
    <property type="term" value="P:cAMP biosynthetic process"/>
    <property type="evidence" value="ECO:0007669"/>
    <property type="project" value="TreeGrafter"/>
</dbReference>
<keyword evidence="2" id="KW-0456">Lyase</keyword>
<dbReference type="WBParaSite" id="BTMF_0001699201-mRNA-1">
    <property type="protein sequence ID" value="BTMF_0001699201-mRNA-1"/>
    <property type="gene ID" value="BTMF_0001699201"/>
</dbReference>
<dbReference type="STRING" id="42155.A0A0R3RAC9"/>
<name>A0A0R3RAC9_9BILA</name>
<keyword evidence="1" id="KW-0547">Nucleotide-binding</keyword>
<dbReference type="AlphaFoldDB" id="A0A0R3RAC9"/>
<dbReference type="Proteomes" id="UP000280834">
    <property type="component" value="Unassembled WGS sequence"/>
</dbReference>
<dbReference type="GO" id="GO:0005886">
    <property type="term" value="C:plasma membrane"/>
    <property type="evidence" value="ECO:0007669"/>
    <property type="project" value="TreeGrafter"/>
</dbReference>
<dbReference type="PANTHER" id="PTHR45627:SF26">
    <property type="entry name" value="ADENYLATE CYCLASE TYPE 1"/>
    <property type="match status" value="1"/>
</dbReference>
<dbReference type="PANTHER" id="PTHR45627">
    <property type="entry name" value="ADENYLATE CYCLASE TYPE 1"/>
    <property type="match status" value="1"/>
</dbReference>
<dbReference type="GO" id="GO:0004016">
    <property type="term" value="F:adenylate cyclase activity"/>
    <property type="evidence" value="ECO:0007669"/>
    <property type="project" value="TreeGrafter"/>
</dbReference>
<protein>
    <submittedName>
        <fullName evidence="3 5">Uncharacterized protein</fullName>
    </submittedName>
</protein>
<evidence type="ECO:0000313" key="5">
    <source>
        <dbReference type="WBParaSite" id="BTMF_0001699201-mRNA-1"/>
    </source>
</evidence>
<organism evidence="5">
    <name type="scientific">Brugia timori</name>
    <dbReference type="NCBI Taxonomy" id="42155"/>
    <lineage>
        <taxon>Eukaryota</taxon>
        <taxon>Metazoa</taxon>
        <taxon>Ecdysozoa</taxon>
        <taxon>Nematoda</taxon>
        <taxon>Chromadorea</taxon>
        <taxon>Rhabditida</taxon>
        <taxon>Spirurina</taxon>
        <taxon>Spiruromorpha</taxon>
        <taxon>Filarioidea</taxon>
        <taxon>Onchocercidae</taxon>
        <taxon>Brugia</taxon>
    </lineage>
</organism>
<evidence type="ECO:0000256" key="2">
    <source>
        <dbReference type="ARBA" id="ARBA00023239"/>
    </source>
</evidence>
<dbReference type="EMBL" id="UZAG01021875">
    <property type="protein sequence ID" value="VDO51902.1"/>
    <property type="molecule type" value="Genomic_DNA"/>
</dbReference>
<evidence type="ECO:0000313" key="4">
    <source>
        <dbReference type="Proteomes" id="UP000280834"/>
    </source>
</evidence>